<dbReference type="AlphaFoldDB" id="E4SHV6"/>
<dbReference type="HOGENOM" id="CLU_2092273_0_0_9"/>
<organism evidence="1 2">
    <name type="scientific">Caldicellulosiruptor kronotskyensis (strain DSM 18902 / VKM B-2412 / 2002)</name>
    <dbReference type="NCBI Taxonomy" id="632348"/>
    <lineage>
        <taxon>Bacteria</taxon>
        <taxon>Bacillati</taxon>
        <taxon>Bacillota</taxon>
        <taxon>Bacillota incertae sedis</taxon>
        <taxon>Caldicellulosiruptorales</taxon>
        <taxon>Caldicellulosiruptoraceae</taxon>
        <taxon>Caldicellulosiruptor</taxon>
    </lineage>
</organism>
<dbReference type="KEGG" id="ckn:Calkro_2531"/>
<reference key="1">
    <citation type="submission" date="2010-11" db="EMBL/GenBank/DDBJ databases">
        <title>Complete sequence of Caldicellulosiruptor kronotskyensis 2002.</title>
        <authorList>
            <consortium name="US DOE Joint Genome Institute"/>
            <person name="Lucas S."/>
            <person name="Copeland A."/>
            <person name="Lapidus A."/>
            <person name="Cheng J.-F."/>
            <person name="Bruce D."/>
            <person name="Goodwin L."/>
            <person name="Pitluck S."/>
            <person name="Davenport K."/>
            <person name="Detter J.C."/>
            <person name="Han C."/>
            <person name="Tapia R."/>
            <person name="Land M."/>
            <person name="Hauser L."/>
            <person name="Jeffries C."/>
            <person name="Kyrpides N."/>
            <person name="Ivanova N."/>
            <person name="Mikhailova N."/>
            <person name="Blumer-Schuette S.E."/>
            <person name="Kelly R.M."/>
            <person name="Woyke T."/>
        </authorList>
    </citation>
    <scope>NUCLEOTIDE SEQUENCE</scope>
    <source>
        <strain>2002</strain>
    </source>
</reference>
<gene>
    <name evidence="1" type="ordered locus">Calkro_2531</name>
</gene>
<proteinExistence type="predicted"/>
<dbReference type="EMBL" id="CP002330">
    <property type="protein sequence ID" value="ADQ47331.1"/>
    <property type="molecule type" value="Genomic_DNA"/>
</dbReference>
<keyword evidence="2" id="KW-1185">Reference proteome</keyword>
<accession>E4SHV6</accession>
<evidence type="ECO:0000313" key="1">
    <source>
        <dbReference type="EMBL" id="ADQ47331.1"/>
    </source>
</evidence>
<dbReference type="RefSeq" id="WP_013431395.1">
    <property type="nucleotide sequence ID" value="NC_014720.1"/>
</dbReference>
<protein>
    <submittedName>
        <fullName evidence="1">Uncharacterized protein</fullName>
    </submittedName>
</protein>
<dbReference type="PATRIC" id="fig|632348.3.peg.2691"/>
<sequence length="119" mass="13665">MILDPHLAKYLSQTSVVEEIEITDQIEGVFLQAKECNLPLINYPFRLIGRDKATGEILFSINFEKSFTGFNFIGAHVKNGHINFGLADEIYSYNDFKEKALDFAKIIIENNLFELKLNF</sequence>
<reference evidence="1 2" key="2">
    <citation type="journal article" date="2011" name="J. Bacteriol.">
        <title>Complete genome sequences for the anaerobic, extremely thermophilic plant biomass-degrading bacteria Caldicellulosiruptor hydrothermalis, Caldicellulosiruptor kristjanssonii, Caldicellulosiruptor kronotskyensis, Caldicellulosiruptor owensenis, and Caldicellulosiruptor lactoaceticus.</title>
        <authorList>
            <person name="Blumer-Schuette S.E."/>
            <person name="Ozdemir I."/>
            <person name="Mistry D."/>
            <person name="Lucas S."/>
            <person name="Lapidus A."/>
            <person name="Cheng J.F."/>
            <person name="Goodwin L.A."/>
            <person name="Pitluck S."/>
            <person name="Land M.L."/>
            <person name="Hauser L.J."/>
            <person name="Woyke T."/>
            <person name="Mikhailova N."/>
            <person name="Pati A."/>
            <person name="Kyrpides N.C."/>
            <person name="Ivanova N."/>
            <person name="Detter J.C."/>
            <person name="Walston-Davenport K."/>
            <person name="Han S."/>
            <person name="Adams M.W."/>
            <person name="Kelly R.M."/>
        </authorList>
    </citation>
    <scope>NUCLEOTIDE SEQUENCE [LARGE SCALE GENOMIC DNA]</scope>
    <source>
        <strain evidence="2">DSM 18902 / VKM B-2412 / 2002</strain>
    </source>
</reference>
<evidence type="ECO:0000313" key="2">
    <source>
        <dbReference type="Proteomes" id="UP000006835"/>
    </source>
</evidence>
<name>E4SHV6_CALK2</name>
<dbReference type="Proteomes" id="UP000006835">
    <property type="component" value="Chromosome"/>
</dbReference>